<gene>
    <name evidence="2" type="ORF">BDP27DRAFT_1519318</name>
</gene>
<sequence length="131" mass="14300">MHHCLYDGLSLPYILDDVAAIYLGLEVTKRPQFADAVPFVLHSSKDLHPQESSSVNLARQSVELPENALDIIKEMGVTVQTIMLLAWGKTLAALTGSLDVVFGHVVAGRAIELEDALLVSGPLFNTIPFRF</sequence>
<evidence type="ECO:0000313" key="2">
    <source>
        <dbReference type="EMBL" id="KAF9077099.1"/>
    </source>
</evidence>
<dbReference type="OrthoDB" id="416786at2759"/>
<dbReference type="AlphaFoldDB" id="A0A9P5Q2D4"/>
<protein>
    <recommendedName>
        <fullName evidence="4">Condensation domain-containing protein</fullName>
    </recommendedName>
</protein>
<dbReference type="GO" id="GO:0044550">
    <property type="term" value="P:secondary metabolite biosynthetic process"/>
    <property type="evidence" value="ECO:0007669"/>
    <property type="project" value="TreeGrafter"/>
</dbReference>
<name>A0A9P5Q2D4_9AGAR</name>
<keyword evidence="1" id="KW-0511">Multifunctional enzyme</keyword>
<dbReference type="SUPFAM" id="SSF52777">
    <property type="entry name" value="CoA-dependent acyltransferases"/>
    <property type="match status" value="2"/>
</dbReference>
<accession>A0A9P5Q2D4</accession>
<reference evidence="2" key="1">
    <citation type="submission" date="2020-11" db="EMBL/GenBank/DDBJ databases">
        <authorList>
            <consortium name="DOE Joint Genome Institute"/>
            <person name="Ahrendt S."/>
            <person name="Riley R."/>
            <person name="Andreopoulos W."/>
            <person name="Labutti K."/>
            <person name="Pangilinan J."/>
            <person name="Ruiz-Duenas F.J."/>
            <person name="Barrasa J.M."/>
            <person name="Sanchez-Garcia M."/>
            <person name="Camarero S."/>
            <person name="Miyauchi S."/>
            <person name="Serrano A."/>
            <person name="Linde D."/>
            <person name="Babiker R."/>
            <person name="Drula E."/>
            <person name="Ayuso-Fernandez I."/>
            <person name="Pacheco R."/>
            <person name="Padilla G."/>
            <person name="Ferreira P."/>
            <person name="Barriuso J."/>
            <person name="Kellner H."/>
            <person name="Castanera R."/>
            <person name="Alfaro M."/>
            <person name="Ramirez L."/>
            <person name="Pisabarro A.G."/>
            <person name="Kuo A."/>
            <person name="Tritt A."/>
            <person name="Lipzen A."/>
            <person name="He G."/>
            <person name="Yan M."/>
            <person name="Ng V."/>
            <person name="Cullen D."/>
            <person name="Martin F."/>
            <person name="Rosso M.-N."/>
            <person name="Henrissat B."/>
            <person name="Hibbett D."/>
            <person name="Martinez A.T."/>
            <person name="Grigoriev I.V."/>
        </authorList>
    </citation>
    <scope>NUCLEOTIDE SEQUENCE</scope>
    <source>
        <strain evidence="2">AH 40177</strain>
    </source>
</reference>
<proteinExistence type="predicted"/>
<evidence type="ECO:0008006" key="4">
    <source>
        <dbReference type="Google" id="ProtNLM"/>
    </source>
</evidence>
<dbReference type="GO" id="GO:0031177">
    <property type="term" value="F:phosphopantetheine binding"/>
    <property type="evidence" value="ECO:0007669"/>
    <property type="project" value="TreeGrafter"/>
</dbReference>
<dbReference type="PANTHER" id="PTHR45527">
    <property type="entry name" value="NONRIBOSOMAL PEPTIDE SYNTHETASE"/>
    <property type="match status" value="1"/>
</dbReference>
<feature type="non-terminal residue" evidence="2">
    <location>
        <position position="131"/>
    </location>
</feature>
<dbReference type="GO" id="GO:0005737">
    <property type="term" value="C:cytoplasm"/>
    <property type="evidence" value="ECO:0007669"/>
    <property type="project" value="TreeGrafter"/>
</dbReference>
<dbReference type="Proteomes" id="UP000772434">
    <property type="component" value="Unassembled WGS sequence"/>
</dbReference>
<organism evidence="2 3">
    <name type="scientific">Rhodocollybia butyracea</name>
    <dbReference type="NCBI Taxonomy" id="206335"/>
    <lineage>
        <taxon>Eukaryota</taxon>
        <taxon>Fungi</taxon>
        <taxon>Dikarya</taxon>
        <taxon>Basidiomycota</taxon>
        <taxon>Agaricomycotina</taxon>
        <taxon>Agaricomycetes</taxon>
        <taxon>Agaricomycetidae</taxon>
        <taxon>Agaricales</taxon>
        <taxon>Marasmiineae</taxon>
        <taxon>Omphalotaceae</taxon>
        <taxon>Rhodocollybia</taxon>
    </lineage>
</organism>
<dbReference type="GO" id="GO:0043041">
    <property type="term" value="P:amino acid activation for nonribosomal peptide biosynthetic process"/>
    <property type="evidence" value="ECO:0007669"/>
    <property type="project" value="TreeGrafter"/>
</dbReference>
<keyword evidence="3" id="KW-1185">Reference proteome</keyword>
<dbReference type="Gene3D" id="3.30.559.30">
    <property type="entry name" value="Nonribosomal peptide synthetase, condensation domain"/>
    <property type="match status" value="1"/>
</dbReference>
<dbReference type="PANTHER" id="PTHR45527:SF1">
    <property type="entry name" value="FATTY ACID SYNTHASE"/>
    <property type="match status" value="1"/>
</dbReference>
<evidence type="ECO:0000313" key="3">
    <source>
        <dbReference type="Proteomes" id="UP000772434"/>
    </source>
</evidence>
<comment type="caution">
    <text evidence="2">The sequence shown here is derived from an EMBL/GenBank/DDBJ whole genome shotgun (WGS) entry which is preliminary data.</text>
</comment>
<evidence type="ECO:0000256" key="1">
    <source>
        <dbReference type="ARBA" id="ARBA00023268"/>
    </source>
</evidence>
<dbReference type="EMBL" id="JADNRY010000005">
    <property type="protein sequence ID" value="KAF9077099.1"/>
    <property type="molecule type" value="Genomic_DNA"/>
</dbReference>